<dbReference type="InterPro" id="IPR005198">
    <property type="entry name" value="Glyco_hydro_76"/>
</dbReference>
<dbReference type="STRING" id="98765.A0A2R6NYJ6"/>
<dbReference type="Pfam" id="PF03663">
    <property type="entry name" value="Glyco_hydro_76"/>
    <property type="match status" value="1"/>
</dbReference>
<evidence type="ECO:0000313" key="2">
    <source>
        <dbReference type="Proteomes" id="UP000186601"/>
    </source>
</evidence>
<accession>A0A2R6NYJ6</accession>
<dbReference type="OrthoDB" id="3223195at2759"/>
<protein>
    <recommendedName>
        <fullName evidence="3">Endo-1,6-alpha-mannosidase</fullName>
    </recommendedName>
</protein>
<reference evidence="1 2" key="1">
    <citation type="submission" date="2018-02" db="EMBL/GenBank/DDBJ databases">
        <title>Genome sequence of the basidiomycete white-rot fungus Phlebia centrifuga.</title>
        <authorList>
            <person name="Granchi Z."/>
            <person name="Peng M."/>
            <person name="de Vries R.P."/>
            <person name="Hilden K."/>
            <person name="Makela M.R."/>
            <person name="Grigoriev I."/>
            <person name="Riley R."/>
        </authorList>
    </citation>
    <scope>NUCLEOTIDE SEQUENCE [LARGE SCALE GENOMIC DNA]</scope>
    <source>
        <strain evidence="1 2">FBCC195</strain>
    </source>
</reference>
<keyword evidence="2" id="KW-1185">Reference proteome</keyword>
<evidence type="ECO:0000313" key="1">
    <source>
        <dbReference type="EMBL" id="PSR80372.1"/>
    </source>
</evidence>
<dbReference type="EMBL" id="MLYV02000656">
    <property type="protein sequence ID" value="PSR80372.1"/>
    <property type="molecule type" value="Genomic_DNA"/>
</dbReference>
<dbReference type="Proteomes" id="UP000186601">
    <property type="component" value="Unassembled WGS sequence"/>
</dbReference>
<dbReference type="SUPFAM" id="SSF48208">
    <property type="entry name" value="Six-hairpin glycosidases"/>
    <property type="match status" value="1"/>
</dbReference>
<sequence>MTRASTQLLRASTWRKLFIEPSWFPFNSSVHRLSAYLGEIYGDSQYTNAAIASANWIKNLNINSGDIVLDTVNGHDCTRSPSNWLFTYNSGKYIEGLSVLGAVTGDAQWTNLMLDIVAAAVKSSAWEGTDGIITEGASPSSNNDDVGFKAIFIRGLHEAFTRSASNTNLQGLIRSYIDVQYNALLELADNGSTYSSAWNGPPQSFTTWGQLAALDVLVSAIDTNN</sequence>
<organism evidence="1 2">
    <name type="scientific">Hermanssonia centrifuga</name>
    <dbReference type="NCBI Taxonomy" id="98765"/>
    <lineage>
        <taxon>Eukaryota</taxon>
        <taxon>Fungi</taxon>
        <taxon>Dikarya</taxon>
        <taxon>Basidiomycota</taxon>
        <taxon>Agaricomycotina</taxon>
        <taxon>Agaricomycetes</taxon>
        <taxon>Polyporales</taxon>
        <taxon>Meruliaceae</taxon>
        <taxon>Hermanssonia</taxon>
    </lineage>
</organism>
<proteinExistence type="predicted"/>
<dbReference type="InterPro" id="IPR053169">
    <property type="entry name" value="MUG_Protein"/>
</dbReference>
<dbReference type="InterPro" id="IPR008928">
    <property type="entry name" value="6-hairpin_glycosidase_sf"/>
</dbReference>
<dbReference type="AlphaFoldDB" id="A0A2R6NYJ6"/>
<dbReference type="Gene3D" id="1.50.10.20">
    <property type="match status" value="1"/>
</dbReference>
<gene>
    <name evidence="1" type="ORF">PHLCEN_2v6757</name>
</gene>
<name>A0A2R6NYJ6_9APHY</name>
<dbReference type="PANTHER" id="PTHR47791">
    <property type="entry name" value="MEIOTICALLY UP-REGULATED GENE 191 PROTEIN"/>
    <property type="match status" value="1"/>
</dbReference>
<comment type="caution">
    <text evidence="1">The sequence shown here is derived from an EMBL/GenBank/DDBJ whole genome shotgun (WGS) entry which is preliminary data.</text>
</comment>
<dbReference type="GO" id="GO:0005975">
    <property type="term" value="P:carbohydrate metabolic process"/>
    <property type="evidence" value="ECO:0007669"/>
    <property type="project" value="InterPro"/>
</dbReference>
<dbReference type="PANTHER" id="PTHR47791:SF3">
    <property type="entry name" value="MEIOTICALLY UP-REGULATED GENE 191 PROTEIN"/>
    <property type="match status" value="1"/>
</dbReference>
<evidence type="ECO:0008006" key="3">
    <source>
        <dbReference type="Google" id="ProtNLM"/>
    </source>
</evidence>